<keyword evidence="2" id="KW-1185">Reference proteome</keyword>
<dbReference type="Gene3D" id="3.30.1330.70">
    <property type="entry name" value="Holliday junction resolvase RusA"/>
    <property type="match status" value="1"/>
</dbReference>
<reference evidence="1 2" key="1">
    <citation type="submission" date="2018-06" db="EMBL/GenBank/DDBJ databases">
        <authorList>
            <consortium name="Pathogen Informatics"/>
            <person name="Doyle S."/>
        </authorList>
    </citation>
    <scope>NUCLEOTIDE SEQUENCE [LARGE SCALE GENOMIC DNA]</scope>
    <source>
        <strain evidence="2">NCTC 11048</strain>
    </source>
</reference>
<dbReference type="AlphaFoldDB" id="A0A380FZV3"/>
<proteinExistence type="predicted"/>
<dbReference type="InterPro" id="IPR008822">
    <property type="entry name" value="Endonuclease_RusA-like"/>
</dbReference>
<dbReference type="EMBL" id="UHDP01000001">
    <property type="protein sequence ID" value="SUM43483.1"/>
    <property type="molecule type" value="Genomic_DNA"/>
</dbReference>
<evidence type="ECO:0000313" key="1">
    <source>
        <dbReference type="EMBL" id="SUM43483.1"/>
    </source>
</evidence>
<sequence>MDAVQKQLKADNAINDEFFAVMNTPLGVKAEVAFYVQAPKSQKEIKNIMRTTAPDIDNLLKAAMDSIFKGLKVKDSRITMVSMAKFQEMDHPRTEIVLRGIE</sequence>
<protein>
    <submittedName>
        <fullName evidence="1">Holliday junction resolvase</fullName>
    </submittedName>
</protein>
<name>A0A380FZV3_STAIN</name>
<dbReference type="SUPFAM" id="SSF103084">
    <property type="entry name" value="Holliday junction resolvase RusA"/>
    <property type="match status" value="1"/>
</dbReference>
<dbReference type="RefSeq" id="WP_244913342.1">
    <property type="nucleotide sequence ID" value="NZ_UHDP01000001.1"/>
</dbReference>
<dbReference type="GO" id="GO:0000287">
    <property type="term" value="F:magnesium ion binding"/>
    <property type="evidence" value="ECO:0007669"/>
    <property type="project" value="InterPro"/>
</dbReference>
<dbReference type="GO" id="GO:0006281">
    <property type="term" value="P:DNA repair"/>
    <property type="evidence" value="ECO:0007669"/>
    <property type="project" value="InterPro"/>
</dbReference>
<organism evidence="1 2">
    <name type="scientific">Staphylococcus intermedius NCTC 11048</name>
    <dbReference type="NCBI Taxonomy" id="1141106"/>
    <lineage>
        <taxon>Bacteria</taxon>
        <taxon>Bacillati</taxon>
        <taxon>Bacillota</taxon>
        <taxon>Bacilli</taxon>
        <taxon>Bacillales</taxon>
        <taxon>Staphylococcaceae</taxon>
        <taxon>Staphylococcus</taxon>
        <taxon>Staphylococcus intermedius group</taxon>
    </lineage>
</organism>
<gene>
    <name evidence="1" type="ORF">NCTC11048_00011</name>
</gene>
<evidence type="ECO:0000313" key="2">
    <source>
        <dbReference type="Proteomes" id="UP000255549"/>
    </source>
</evidence>
<accession>A0A380FZV3</accession>
<dbReference type="InterPro" id="IPR036614">
    <property type="entry name" value="RusA-like_sf"/>
</dbReference>
<dbReference type="GO" id="GO:0006310">
    <property type="term" value="P:DNA recombination"/>
    <property type="evidence" value="ECO:0007669"/>
    <property type="project" value="InterPro"/>
</dbReference>
<dbReference type="Proteomes" id="UP000255549">
    <property type="component" value="Unassembled WGS sequence"/>
</dbReference>
<dbReference type="Pfam" id="PF05866">
    <property type="entry name" value="RusA"/>
    <property type="match status" value="1"/>
</dbReference>